<evidence type="ECO:0000313" key="3">
    <source>
        <dbReference type="EMBL" id="CAD0083430.1"/>
    </source>
</evidence>
<dbReference type="AlphaFoldDB" id="A0A9N8J944"/>
<evidence type="ECO:0000313" key="4">
    <source>
        <dbReference type="Proteomes" id="UP000716446"/>
    </source>
</evidence>
<protein>
    <recommendedName>
        <fullName evidence="2">SIS domain-containing protein</fullName>
    </recommendedName>
</protein>
<proteinExistence type="predicted"/>
<organism evidence="3 4">
    <name type="scientific">Aureobasidium vineae</name>
    <dbReference type="NCBI Taxonomy" id="2773715"/>
    <lineage>
        <taxon>Eukaryota</taxon>
        <taxon>Fungi</taxon>
        <taxon>Dikarya</taxon>
        <taxon>Ascomycota</taxon>
        <taxon>Pezizomycotina</taxon>
        <taxon>Dothideomycetes</taxon>
        <taxon>Dothideomycetidae</taxon>
        <taxon>Dothideales</taxon>
        <taxon>Saccotheciaceae</taxon>
        <taxon>Aureobasidium</taxon>
    </lineage>
</organism>
<gene>
    <name evidence="3" type="ORF">AWRI4619_LOCUS1997</name>
</gene>
<name>A0A9N8J944_9PEZI</name>
<evidence type="ECO:0000259" key="2">
    <source>
        <dbReference type="PROSITE" id="PS51464"/>
    </source>
</evidence>
<feature type="region of interest" description="Disordered" evidence="1">
    <location>
        <begin position="1"/>
        <end position="27"/>
    </location>
</feature>
<dbReference type="InterPro" id="IPR001347">
    <property type="entry name" value="SIS_dom"/>
</dbReference>
<dbReference type="PANTHER" id="PTHR38418:SF2">
    <property type="entry name" value="SUGAR ISOMERASE, KPSF_GUTQ (AFU_ORTHOLOGUE AFUA_6G08860)"/>
    <property type="match status" value="1"/>
</dbReference>
<dbReference type="EMBL" id="CAIJEN010000002">
    <property type="protein sequence ID" value="CAD0083430.1"/>
    <property type="molecule type" value="Genomic_DNA"/>
</dbReference>
<evidence type="ECO:0000256" key="1">
    <source>
        <dbReference type="SAM" id="MobiDB-lite"/>
    </source>
</evidence>
<sequence length="261" mass="27583">MHPSDSPRPCKRQRTMVTPPSTIHDPESTSILDRATRVLSIEATALSHVTRLYQTDPHAREGLLGAVECITRSQAAGGKVIVCGVGKSGLVGRKTVATLKSLSIAASFMHAAEAAHGDLGDIRETPELLNLLPHLPRQLQIVALTSQSKASECPLLKEHQNGVLLPAPLFELEEVSFGVSAPTTSTTVQIAIGDMLALTVADQLHENKGKTFKKNHPGGAIGAVTRESAKAIADACQQPVTPLEVVPLELPSPSLSAQSDI</sequence>
<accession>A0A9N8J944</accession>
<dbReference type="Proteomes" id="UP000716446">
    <property type="component" value="Unassembled WGS sequence"/>
</dbReference>
<reference evidence="3" key="1">
    <citation type="submission" date="2020-06" db="EMBL/GenBank/DDBJ databases">
        <authorList>
            <person name="Onetto C."/>
        </authorList>
    </citation>
    <scope>NUCLEOTIDE SEQUENCE</scope>
</reference>
<dbReference type="GO" id="GO:1901135">
    <property type="term" value="P:carbohydrate derivative metabolic process"/>
    <property type="evidence" value="ECO:0007669"/>
    <property type="project" value="InterPro"/>
</dbReference>
<dbReference type="PANTHER" id="PTHR38418">
    <property type="entry name" value="SUGAR ISOMERASE, KPSF/GUTQ (AFU_ORTHOLOGUE AFUA_6G08860)"/>
    <property type="match status" value="1"/>
</dbReference>
<comment type="caution">
    <text evidence="3">The sequence shown here is derived from an EMBL/GenBank/DDBJ whole genome shotgun (WGS) entry which is preliminary data.</text>
</comment>
<dbReference type="PROSITE" id="PS51464">
    <property type="entry name" value="SIS"/>
    <property type="match status" value="1"/>
</dbReference>
<dbReference type="Gene3D" id="3.40.50.10490">
    <property type="entry name" value="Glucose-6-phosphate isomerase like protein, domain 1"/>
    <property type="match status" value="1"/>
</dbReference>
<feature type="domain" description="SIS" evidence="2">
    <location>
        <begin position="66"/>
        <end position="206"/>
    </location>
</feature>
<dbReference type="SUPFAM" id="SSF53697">
    <property type="entry name" value="SIS domain"/>
    <property type="match status" value="1"/>
</dbReference>
<dbReference type="GO" id="GO:0097367">
    <property type="term" value="F:carbohydrate derivative binding"/>
    <property type="evidence" value="ECO:0007669"/>
    <property type="project" value="InterPro"/>
</dbReference>
<keyword evidence="4" id="KW-1185">Reference proteome</keyword>
<dbReference type="InterPro" id="IPR046348">
    <property type="entry name" value="SIS_dom_sf"/>
</dbReference>